<feature type="compositionally biased region" description="Pro residues" evidence="1">
    <location>
        <begin position="232"/>
        <end position="248"/>
    </location>
</feature>
<sequence>MEQTPNVCTAVYALRCVSGAMPHPPSPPGGPPPPPTHTQSPPSPSEPGALFSEICRGSDLKRGSPQLSHAPSDSKPPSSEHPYFRLYQYLQQGAPRTDTNTCGDIQHKSKVCGDTAASNGSGATSPSDPAAPMGGASKLRASADGSSRRSPRAAAPRPPGHRHDIGGPSPTPPPQCRRGNAPSPPVSAPRPPTSGGNPTLCSLAPPPPHHHGNGDGPDPPQRNNSLNKRPAPTCPAPTRGPAPPPPSPAHLSARLHPPNKDPPPRATAPPTPVMSSPRPGCREAPPPPPGSPAPSDPSPRGKPPLPPIAQTDCNGSPRRPMDDFESKYSFHPLDDFPPPEEYRHFTKIYPSKADQVMRGAPPLPPVASAKLWSCGLRTQPLTRDLIQDLTRNLAHKPTRPRT</sequence>
<evidence type="ECO:0000313" key="2">
    <source>
        <dbReference type="EMBL" id="CAL1589118.1"/>
    </source>
</evidence>
<gene>
    <name evidence="2" type="ORF">KC01_LOCUS18788</name>
</gene>
<feature type="compositionally biased region" description="Polar residues" evidence="1">
    <location>
        <begin position="116"/>
        <end position="127"/>
    </location>
</feature>
<evidence type="ECO:0000313" key="3">
    <source>
        <dbReference type="Proteomes" id="UP001497482"/>
    </source>
</evidence>
<dbReference type="Proteomes" id="UP001497482">
    <property type="component" value="Chromosome 18"/>
</dbReference>
<protein>
    <recommendedName>
        <fullName evidence="4">WAS/WASL-interacting protein family member 2-like</fullName>
    </recommendedName>
</protein>
<reference evidence="2 3" key="1">
    <citation type="submission" date="2024-04" db="EMBL/GenBank/DDBJ databases">
        <authorList>
            <person name="Waldvogel A.-M."/>
            <person name="Schoenle A."/>
        </authorList>
    </citation>
    <scope>NUCLEOTIDE SEQUENCE [LARGE SCALE GENOMIC DNA]</scope>
</reference>
<feature type="compositionally biased region" description="Pro residues" evidence="1">
    <location>
        <begin position="182"/>
        <end position="192"/>
    </location>
</feature>
<feature type="region of interest" description="Disordered" evidence="1">
    <location>
        <begin position="19"/>
        <end position="337"/>
    </location>
</feature>
<evidence type="ECO:0000256" key="1">
    <source>
        <dbReference type="SAM" id="MobiDB-lite"/>
    </source>
</evidence>
<accession>A0AAV2KKK1</accession>
<feature type="compositionally biased region" description="Pro residues" evidence="1">
    <location>
        <begin position="22"/>
        <end position="45"/>
    </location>
</feature>
<feature type="compositionally biased region" description="Pro residues" evidence="1">
    <location>
        <begin position="284"/>
        <end position="307"/>
    </location>
</feature>
<dbReference type="AlphaFoldDB" id="A0AAV2KKK1"/>
<feature type="compositionally biased region" description="Polar residues" evidence="1">
    <location>
        <begin position="65"/>
        <end position="77"/>
    </location>
</feature>
<evidence type="ECO:0008006" key="4">
    <source>
        <dbReference type="Google" id="ProtNLM"/>
    </source>
</evidence>
<feature type="compositionally biased region" description="Basic and acidic residues" evidence="1">
    <location>
        <begin position="319"/>
        <end position="337"/>
    </location>
</feature>
<dbReference type="EMBL" id="OZ035840">
    <property type="protein sequence ID" value="CAL1589118.1"/>
    <property type="molecule type" value="Genomic_DNA"/>
</dbReference>
<organism evidence="2 3">
    <name type="scientific">Knipowitschia caucasica</name>
    <name type="common">Caucasian dwarf goby</name>
    <name type="synonym">Pomatoschistus caucasicus</name>
    <dbReference type="NCBI Taxonomy" id="637954"/>
    <lineage>
        <taxon>Eukaryota</taxon>
        <taxon>Metazoa</taxon>
        <taxon>Chordata</taxon>
        <taxon>Craniata</taxon>
        <taxon>Vertebrata</taxon>
        <taxon>Euteleostomi</taxon>
        <taxon>Actinopterygii</taxon>
        <taxon>Neopterygii</taxon>
        <taxon>Teleostei</taxon>
        <taxon>Neoteleostei</taxon>
        <taxon>Acanthomorphata</taxon>
        <taxon>Gobiaria</taxon>
        <taxon>Gobiiformes</taxon>
        <taxon>Gobioidei</taxon>
        <taxon>Gobiidae</taxon>
        <taxon>Gobiinae</taxon>
        <taxon>Knipowitschia</taxon>
    </lineage>
</organism>
<proteinExistence type="predicted"/>
<name>A0AAV2KKK1_KNICA</name>
<keyword evidence="3" id="KW-1185">Reference proteome</keyword>